<keyword evidence="1" id="KW-0812">Transmembrane</keyword>
<proteinExistence type="predicted"/>
<gene>
    <name evidence="2" type="ORF">CGL56_04900</name>
</gene>
<accession>A0A2G0CK78</accession>
<keyword evidence="1" id="KW-1133">Transmembrane helix</keyword>
<dbReference type="EMBL" id="PDLO01000001">
    <property type="protein sequence ID" value="PHL00376.1"/>
    <property type="molecule type" value="Genomic_DNA"/>
</dbReference>
<keyword evidence="3" id="KW-1185">Reference proteome</keyword>
<feature type="transmembrane region" description="Helical" evidence="1">
    <location>
        <begin position="7"/>
        <end position="26"/>
    </location>
</feature>
<reference evidence="2 3" key="1">
    <citation type="submission" date="2017-10" db="EMBL/GenBank/DDBJ databases">
        <title>The draft genome sequence of Lewinella marina KCTC 32374.</title>
        <authorList>
            <person name="Wang K."/>
        </authorList>
    </citation>
    <scope>NUCLEOTIDE SEQUENCE [LARGE SCALE GENOMIC DNA]</scope>
    <source>
        <strain evidence="2 3">MKG-38</strain>
    </source>
</reference>
<name>A0A2G0CK78_9BACT</name>
<dbReference type="AlphaFoldDB" id="A0A2G0CK78"/>
<dbReference type="Proteomes" id="UP000226437">
    <property type="component" value="Unassembled WGS sequence"/>
</dbReference>
<protein>
    <submittedName>
        <fullName evidence="2">Uncharacterized protein</fullName>
    </submittedName>
</protein>
<evidence type="ECO:0000313" key="3">
    <source>
        <dbReference type="Proteomes" id="UP000226437"/>
    </source>
</evidence>
<keyword evidence="1" id="KW-0472">Membrane</keyword>
<feature type="transmembrane region" description="Helical" evidence="1">
    <location>
        <begin position="32"/>
        <end position="56"/>
    </location>
</feature>
<dbReference type="PROSITE" id="PS51257">
    <property type="entry name" value="PROKAR_LIPOPROTEIN"/>
    <property type="match status" value="1"/>
</dbReference>
<evidence type="ECO:0000313" key="2">
    <source>
        <dbReference type="EMBL" id="PHL00376.1"/>
    </source>
</evidence>
<comment type="caution">
    <text evidence="2">The sequence shown here is derived from an EMBL/GenBank/DDBJ whole genome shotgun (WGS) entry which is preliminary data.</text>
</comment>
<sequence length="59" mass="6413">MSRVYGWILSCGLGFSGCWLAGYWFLVGWFAGWLVAGGWLLVAGLAGWLLGTGWLVSGW</sequence>
<evidence type="ECO:0000256" key="1">
    <source>
        <dbReference type="SAM" id="Phobius"/>
    </source>
</evidence>
<organism evidence="2 3">
    <name type="scientific">Neolewinella marina</name>
    <dbReference type="NCBI Taxonomy" id="438751"/>
    <lineage>
        <taxon>Bacteria</taxon>
        <taxon>Pseudomonadati</taxon>
        <taxon>Bacteroidota</taxon>
        <taxon>Saprospiria</taxon>
        <taxon>Saprospirales</taxon>
        <taxon>Lewinellaceae</taxon>
        <taxon>Neolewinella</taxon>
    </lineage>
</organism>